<feature type="domain" description="ATP-dependent DNA ligase family profile" evidence="8">
    <location>
        <begin position="134"/>
        <end position="229"/>
    </location>
</feature>
<dbReference type="InterPro" id="IPR012340">
    <property type="entry name" value="NA-bd_OB-fold"/>
</dbReference>
<dbReference type="InterPro" id="IPR050326">
    <property type="entry name" value="NAD_dep_DNA_ligaseB"/>
</dbReference>
<dbReference type="PANTHER" id="PTHR47810:SF1">
    <property type="entry name" value="DNA LIGASE B"/>
    <property type="match status" value="1"/>
</dbReference>
<dbReference type="AlphaFoldDB" id="A0A2T1K4X9"/>
<dbReference type="PROSITE" id="PS00333">
    <property type="entry name" value="DNA_LIGASE_A2"/>
    <property type="match status" value="1"/>
</dbReference>
<dbReference type="GO" id="GO:0006281">
    <property type="term" value="P:DNA repair"/>
    <property type="evidence" value="ECO:0007669"/>
    <property type="project" value="UniProtKB-KW"/>
</dbReference>
<organism evidence="9 10">
    <name type="scientific">Marinobacter fuscus</name>
    <dbReference type="NCBI Taxonomy" id="2109942"/>
    <lineage>
        <taxon>Bacteria</taxon>
        <taxon>Pseudomonadati</taxon>
        <taxon>Pseudomonadota</taxon>
        <taxon>Gammaproteobacteria</taxon>
        <taxon>Pseudomonadales</taxon>
        <taxon>Marinobacteraceae</taxon>
        <taxon>Marinobacter</taxon>
    </lineage>
</organism>
<gene>
    <name evidence="9" type="ORF">C7H09_15900</name>
</gene>
<dbReference type="SUPFAM" id="SSF56091">
    <property type="entry name" value="DNA ligase/mRNA capping enzyme, catalytic domain"/>
    <property type="match status" value="1"/>
</dbReference>
<comment type="cofactor">
    <cofactor evidence="1">
        <name>a divalent metal cation</name>
        <dbReference type="ChEBI" id="CHEBI:60240"/>
    </cofactor>
</comment>
<keyword evidence="2 9" id="KW-0436">Ligase</keyword>
<keyword evidence="3" id="KW-0235">DNA replication</keyword>
<comment type="catalytic activity">
    <reaction evidence="6">
        <text>ATP + (deoxyribonucleotide)n-3'-hydroxyl + 5'-phospho-(deoxyribonucleotide)m = (deoxyribonucleotide)n+m + AMP + diphosphate.</text>
        <dbReference type="EC" id="6.5.1.1"/>
    </reaction>
</comment>
<dbReference type="GO" id="GO:0005524">
    <property type="term" value="F:ATP binding"/>
    <property type="evidence" value="ECO:0007669"/>
    <property type="project" value="InterPro"/>
</dbReference>
<dbReference type="GO" id="GO:0003910">
    <property type="term" value="F:DNA ligase (ATP) activity"/>
    <property type="evidence" value="ECO:0007669"/>
    <property type="project" value="UniProtKB-EC"/>
</dbReference>
<name>A0A2T1K4X9_9GAMM</name>
<evidence type="ECO:0000256" key="4">
    <source>
        <dbReference type="ARBA" id="ARBA00022763"/>
    </source>
</evidence>
<evidence type="ECO:0000256" key="5">
    <source>
        <dbReference type="ARBA" id="ARBA00023204"/>
    </source>
</evidence>
<dbReference type="PROSITE" id="PS50160">
    <property type="entry name" value="DNA_LIGASE_A3"/>
    <property type="match status" value="1"/>
</dbReference>
<evidence type="ECO:0000256" key="2">
    <source>
        <dbReference type="ARBA" id="ARBA00022598"/>
    </source>
</evidence>
<evidence type="ECO:0000313" key="9">
    <source>
        <dbReference type="EMBL" id="PSF05088.1"/>
    </source>
</evidence>
<proteinExistence type="predicted"/>
<keyword evidence="5" id="KW-0234">DNA repair</keyword>
<dbReference type="GO" id="GO:0006260">
    <property type="term" value="P:DNA replication"/>
    <property type="evidence" value="ECO:0007669"/>
    <property type="project" value="UniProtKB-KW"/>
</dbReference>
<dbReference type="SUPFAM" id="SSF50249">
    <property type="entry name" value="Nucleic acid-binding proteins"/>
    <property type="match status" value="1"/>
</dbReference>
<dbReference type="Gene3D" id="3.30.1490.70">
    <property type="match status" value="1"/>
</dbReference>
<accession>A0A2T1K4X9</accession>
<dbReference type="GO" id="GO:0006310">
    <property type="term" value="P:DNA recombination"/>
    <property type="evidence" value="ECO:0007669"/>
    <property type="project" value="InterPro"/>
</dbReference>
<dbReference type="OrthoDB" id="9782700at2"/>
<sequence>MQTVSASVAVTFCAVFLLNLFSVLSARADTPALPLANVYHSGINLESYWVSEKLDGVRAFWDGTQLWSRGGHVYKAPAWFIRQFPQQPLDGELWIGRGRFAEVSGIVRRQQPVDEEWRRVRFHVFDLPLSGVVFQQRYQKLQQWVASSGSQYLALVEQRPVRSHTALMAALNEAVAEGAEGLMLKRKAGLYQGGRSDDLLKVKTHSDAEARVVGHHPGKGRYQGMMGSLEVELASGRRFRIGTGFSEADRKSPPPPGSTITFRYRGYTATGLPRFASFLRIRDDEPEPLP</sequence>
<evidence type="ECO:0000256" key="7">
    <source>
        <dbReference type="SAM" id="SignalP"/>
    </source>
</evidence>
<dbReference type="CDD" id="cd08041">
    <property type="entry name" value="OBF_kDNA_ligase_like"/>
    <property type="match status" value="1"/>
</dbReference>
<dbReference type="Proteomes" id="UP000239866">
    <property type="component" value="Unassembled WGS sequence"/>
</dbReference>
<dbReference type="InterPro" id="IPR016059">
    <property type="entry name" value="DNA_ligase_ATP-dep_CS"/>
</dbReference>
<dbReference type="RefSeq" id="WP_106764512.1">
    <property type="nucleotide sequence ID" value="NZ_PXNP01000104.1"/>
</dbReference>
<comment type="caution">
    <text evidence="9">The sequence shown here is derived from an EMBL/GenBank/DDBJ whole genome shotgun (WGS) entry which is preliminary data.</text>
</comment>
<evidence type="ECO:0000256" key="6">
    <source>
        <dbReference type="ARBA" id="ARBA00034003"/>
    </source>
</evidence>
<evidence type="ECO:0000256" key="3">
    <source>
        <dbReference type="ARBA" id="ARBA00022705"/>
    </source>
</evidence>
<keyword evidence="4" id="KW-0227">DNA damage</keyword>
<keyword evidence="7" id="KW-0732">Signal</keyword>
<dbReference type="Pfam" id="PF01068">
    <property type="entry name" value="DNA_ligase_A_M"/>
    <property type="match status" value="1"/>
</dbReference>
<dbReference type="EMBL" id="PXNP01000104">
    <property type="protein sequence ID" value="PSF05088.1"/>
    <property type="molecule type" value="Genomic_DNA"/>
</dbReference>
<dbReference type="InterPro" id="IPR012310">
    <property type="entry name" value="DNA_ligase_ATP-dep_cent"/>
</dbReference>
<keyword evidence="10" id="KW-1185">Reference proteome</keyword>
<dbReference type="InterPro" id="IPR029319">
    <property type="entry name" value="DNA_ligase_OB"/>
</dbReference>
<evidence type="ECO:0000259" key="8">
    <source>
        <dbReference type="PROSITE" id="PS50160"/>
    </source>
</evidence>
<dbReference type="CDD" id="cd07896">
    <property type="entry name" value="Adenylation_kDNA_ligase_like"/>
    <property type="match status" value="1"/>
</dbReference>
<feature type="chain" id="PRO_5015617331" evidence="7">
    <location>
        <begin position="29"/>
        <end position="290"/>
    </location>
</feature>
<protein>
    <submittedName>
        <fullName evidence="9">DNA ligase</fullName>
    </submittedName>
</protein>
<dbReference type="Pfam" id="PF14743">
    <property type="entry name" value="DNA_ligase_OB_2"/>
    <property type="match status" value="1"/>
</dbReference>
<evidence type="ECO:0000313" key="10">
    <source>
        <dbReference type="Proteomes" id="UP000239866"/>
    </source>
</evidence>
<evidence type="ECO:0000256" key="1">
    <source>
        <dbReference type="ARBA" id="ARBA00001968"/>
    </source>
</evidence>
<dbReference type="Gene3D" id="3.30.470.30">
    <property type="entry name" value="DNA ligase/mRNA capping enzyme"/>
    <property type="match status" value="1"/>
</dbReference>
<dbReference type="Gene3D" id="2.40.50.140">
    <property type="entry name" value="Nucleic acid-binding proteins"/>
    <property type="match status" value="1"/>
</dbReference>
<dbReference type="NCBIfam" id="NF006592">
    <property type="entry name" value="PRK09125.1"/>
    <property type="match status" value="1"/>
</dbReference>
<reference evidence="9 10" key="1">
    <citation type="submission" date="2018-03" db="EMBL/GenBank/DDBJ databases">
        <title>Marinobacter brunus sp. nov., a marine bacterium of Gamma-proteobacteria isolated from the surface seawater of the South China Sea.</title>
        <authorList>
            <person name="Cheng H."/>
            <person name="Wu Y.-H."/>
            <person name="Xamxidin M."/>
            <person name="Xu X.-W."/>
        </authorList>
    </citation>
    <scope>NUCLEOTIDE SEQUENCE [LARGE SCALE GENOMIC DNA]</scope>
    <source>
        <strain evidence="9 10">NH169-3</strain>
    </source>
</reference>
<feature type="signal peptide" evidence="7">
    <location>
        <begin position="1"/>
        <end position="28"/>
    </location>
</feature>
<dbReference type="PANTHER" id="PTHR47810">
    <property type="entry name" value="DNA LIGASE"/>
    <property type="match status" value="1"/>
</dbReference>